<dbReference type="RefSeq" id="WP_068717913.1">
    <property type="nucleotide sequence ID" value="NZ_LWDV01000009.1"/>
</dbReference>
<sequence>MNKLTKKDMLDIAREMMNMKREWHENPNNEDLSFLIQQIYLSIENELEAAAYYKALAKIAPNQFAAEMLSEFADDERGHAYQFQKAYERLTGNPYKPPTEFEFEFELEADDYEEYLESRILDETADFKKYKNFYLMTNNPYLRDIFFDAMHDDSCIC</sequence>
<evidence type="ECO:0000259" key="1">
    <source>
        <dbReference type="Pfam" id="PF02915"/>
    </source>
</evidence>
<protein>
    <submittedName>
        <fullName evidence="2">Rubrerythrin family protein</fullName>
    </submittedName>
</protein>
<gene>
    <name evidence="2" type="ORF">U472_09635</name>
</gene>
<dbReference type="InterPro" id="IPR012347">
    <property type="entry name" value="Ferritin-like"/>
</dbReference>
<dbReference type="Gene3D" id="1.20.1260.10">
    <property type="match status" value="1"/>
</dbReference>
<dbReference type="SUPFAM" id="SSF47240">
    <property type="entry name" value="Ferritin-like"/>
    <property type="match status" value="1"/>
</dbReference>
<dbReference type="AlphaFoldDB" id="A0A1C0A7Q3"/>
<comment type="caution">
    <text evidence="2">The sequence shown here is derived from an EMBL/GenBank/DDBJ whole genome shotgun (WGS) entry which is preliminary data.</text>
</comment>
<dbReference type="GO" id="GO:0016491">
    <property type="term" value="F:oxidoreductase activity"/>
    <property type="evidence" value="ECO:0007669"/>
    <property type="project" value="InterPro"/>
</dbReference>
<keyword evidence="3" id="KW-1185">Reference proteome</keyword>
<organism evidence="2 3">
    <name type="scientific">Orenia metallireducens</name>
    <dbReference type="NCBI Taxonomy" id="1413210"/>
    <lineage>
        <taxon>Bacteria</taxon>
        <taxon>Bacillati</taxon>
        <taxon>Bacillota</taxon>
        <taxon>Clostridia</taxon>
        <taxon>Halanaerobiales</taxon>
        <taxon>Halobacteroidaceae</taxon>
        <taxon>Orenia</taxon>
    </lineage>
</organism>
<reference evidence="2 3" key="2">
    <citation type="submission" date="2016-08" db="EMBL/GenBank/DDBJ databases">
        <title>Orenia metallireducens sp. nov. strain Z6, a Novel Metal-reducing Firmicute from the Deep Subsurface.</title>
        <authorList>
            <person name="Maxim B.I."/>
            <person name="Kenneth K."/>
            <person name="Flynn T.M."/>
            <person name="Oloughlin E.J."/>
            <person name="Locke R.A."/>
            <person name="Weber J.R."/>
            <person name="Egan S.M."/>
            <person name="Mackie R.I."/>
            <person name="Cann I.K."/>
        </authorList>
    </citation>
    <scope>NUCLEOTIDE SEQUENCE [LARGE SCALE GENOMIC DNA]</scope>
    <source>
        <strain evidence="2 3">Z6</strain>
    </source>
</reference>
<accession>A0A1C0A7Q3</accession>
<dbReference type="CDD" id="cd00657">
    <property type="entry name" value="Ferritin_like"/>
    <property type="match status" value="1"/>
</dbReference>
<dbReference type="EMBL" id="LWDV01000009">
    <property type="protein sequence ID" value="OCL26262.1"/>
    <property type="molecule type" value="Genomic_DNA"/>
</dbReference>
<dbReference type="GO" id="GO:0046872">
    <property type="term" value="F:metal ion binding"/>
    <property type="evidence" value="ECO:0007669"/>
    <property type="project" value="InterPro"/>
</dbReference>
<evidence type="ECO:0000313" key="2">
    <source>
        <dbReference type="EMBL" id="OCL26262.1"/>
    </source>
</evidence>
<feature type="domain" description="Rubrerythrin diiron-binding" evidence="1">
    <location>
        <begin position="42"/>
        <end position="136"/>
    </location>
</feature>
<proteinExistence type="predicted"/>
<dbReference type="Proteomes" id="UP000093514">
    <property type="component" value="Unassembled WGS sequence"/>
</dbReference>
<dbReference type="OrthoDB" id="3231985at2"/>
<dbReference type="Pfam" id="PF02915">
    <property type="entry name" value="Rubrerythrin"/>
    <property type="match status" value="1"/>
</dbReference>
<reference evidence="3" key="1">
    <citation type="submission" date="2016-07" db="EMBL/GenBank/DDBJ databases">
        <authorList>
            <person name="Florea S."/>
            <person name="Webb J.S."/>
            <person name="Jaromczyk J."/>
            <person name="Schardl C.L."/>
        </authorList>
    </citation>
    <scope>NUCLEOTIDE SEQUENCE [LARGE SCALE GENOMIC DNA]</scope>
    <source>
        <strain evidence="3">Z6</strain>
    </source>
</reference>
<dbReference type="InterPro" id="IPR009078">
    <property type="entry name" value="Ferritin-like_SF"/>
</dbReference>
<evidence type="ECO:0000313" key="3">
    <source>
        <dbReference type="Proteomes" id="UP000093514"/>
    </source>
</evidence>
<name>A0A1C0A7Q3_9FIRM</name>
<dbReference type="InterPro" id="IPR003251">
    <property type="entry name" value="Rr_diiron-bd_dom"/>
</dbReference>